<evidence type="ECO:0000259" key="7">
    <source>
        <dbReference type="PROSITE" id="PS50102"/>
    </source>
</evidence>
<dbReference type="InterPro" id="IPR012677">
    <property type="entry name" value="Nucleotide-bd_a/b_plait_sf"/>
</dbReference>
<keyword evidence="3 5" id="KW-0694">RNA-binding</keyword>
<gene>
    <name evidence="8" type="primary">elavl2</name>
    <name evidence="8" type="ORF">E2C01_062790</name>
</gene>
<dbReference type="Gene3D" id="3.30.70.330">
    <property type="match status" value="1"/>
</dbReference>
<dbReference type="Pfam" id="PF00076">
    <property type="entry name" value="RRM_1"/>
    <property type="match status" value="1"/>
</dbReference>
<keyword evidence="4" id="KW-0539">Nucleus</keyword>
<proteinExistence type="predicted"/>
<feature type="domain" description="RRM" evidence="7">
    <location>
        <begin position="8"/>
        <end position="85"/>
    </location>
</feature>
<evidence type="ECO:0000313" key="8">
    <source>
        <dbReference type="EMBL" id="MPC68588.1"/>
    </source>
</evidence>
<dbReference type="GO" id="GO:0005634">
    <property type="term" value="C:nucleus"/>
    <property type="evidence" value="ECO:0007669"/>
    <property type="project" value="UniProtKB-SubCell"/>
</dbReference>
<dbReference type="PANTHER" id="PTHR48039">
    <property type="entry name" value="RNA-BINDING MOTIF PROTEIN 14B"/>
    <property type="match status" value="1"/>
</dbReference>
<organism evidence="8 9">
    <name type="scientific">Portunus trituberculatus</name>
    <name type="common">Swimming crab</name>
    <name type="synonym">Neptunus trituberculatus</name>
    <dbReference type="NCBI Taxonomy" id="210409"/>
    <lineage>
        <taxon>Eukaryota</taxon>
        <taxon>Metazoa</taxon>
        <taxon>Ecdysozoa</taxon>
        <taxon>Arthropoda</taxon>
        <taxon>Crustacea</taxon>
        <taxon>Multicrustacea</taxon>
        <taxon>Malacostraca</taxon>
        <taxon>Eumalacostraca</taxon>
        <taxon>Eucarida</taxon>
        <taxon>Decapoda</taxon>
        <taxon>Pleocyemata</taxon>
        <taxon>Brachyura</taxon>
        <taxon>Eubrachyura</taxon>
        <taxon>Portunoidea</taxon>
        <taxon>Portunidae</taxon>
        <taxon>Portuninae</taxon>
        <taxon>Portunus</taxon>
    </lineage>
</organism>
<evidence type="ECO:0000256" key="6">
    <source>
        <dbReference type="SAM" id="MobiDB-lite"/>
    </source>
</evidence>
<protein>
    <submittedName>
        <fullName evidence="8">ELAV-like protein 2</fullName>
    </submittedName>
</protein>
<accession>A0A5B7HIB1</accession>
<dbReference type="PANTHER" id="PTHR48039:SF5">
    <property type="entry name" value="RNA-BINDING PROTEIN 28"/>
    <property type="match status" value="1"/>
</dbReference>
<evidence type="ECO:0000256" key="1">
    <source>
        <dbReference type="ARBA" id="ARBA00004123"/>
    </source>
</evidence>
<dbReference type="Proteomes" id="UP000324222">
    <property type="component" value="Unassembled WGS sequence"/>
</dbReference>
<dbReference type="CDD" id="cd00590">
    <property type="entry name" value="RRM_SF"/>
    <property type="match status" value="1"/>
</dbReference>
<dbReference type="PROSITE" id="PS50102">
    <property type="entry name" value="RRM"/>
    <property type="match status" value="1"/>
</dbReference>
<reference evidence="8 9" key="1">
    <citation type="submission" date="2019-05" db="EMBL/GenBank/DDBJ databases">
        <title>Another draft genome of Portunus trituberculatus and its Hox gene families provides insights of decapod evolution.</title>
        <authorList>
            <person name="Jeong J.-H."/>
            <person name="Song I."/>
            <person name="Kim S."/>
            <person name="Choi T."/>
            <person name="Kim D."/>
            <person name="Ryu S."/>
            <person name="Kim W."/>
        </authorList>
    </citation>
    <scope>NUCLEOTIDE SEQUENCE [LARGE SCALE GENOMIC DNA]</scope>
    <source>
        <tissue evidence="8">Muscle</tissue>
    </source>
</reference>
<feature type="region of interest" description="Disordered" evidence="6">
    <location>
        <begin position="88"/>
        <end position="122"/>
    </location>
</feature>
<dbReference type="GO" id="GO:0003729">
    <property type="term" value="F:mRNA binding"/>
    <property type="evidence" value="ECO:0007669"/>
    <property type="project" value="TreeGrafter"/>
</dbReference>
<evidence type="ECO:0000256" key="2">
    <source>
        <dbReference type="ARBA" id="ARBA00022737"/>
    </source>
</evidence>
<dbReference type="InterPro" id="IPR051945">
    <property type="entry name" value="RRM_MRD1_RNA_proc_ribogen"/>
</dbReference>
<dbReference type="InterPro" id="IPR035979">
    <property type="entry name" value="RBD_domain_sf"/>
</dbReference>
<feature type="compositionally biased region" description="Basic residues" evidence="6">
    <location>
        <begin position="113"/>
        <end position="122"/>
    </location>
</feature>
<keyword evidence="2" id="KW-0677">Repeat</keyword>
<comment type="caution">
    <text evidence="8">The sequence shown here is derived from an EMBL/GenBank/DDBJ whole genome shotgun (WGS) entry which is preliminary data.</text>
</comment>
<keyword evidence="9" id="KW-1185">Reference proteome</keyword>
<dbReference type="SMART" id="SM00360">
    <property type="entry name" value="RRM"/>
    <property type="match status" value="1"/>
</dbReference>
<name>A0A5B7HIB1_PORTR</name>
<dbReference type="InterPro" id="IPR000504">
    <property type="entry name" value="RRM_dom"/>
</dbReference>
<dbReference type="EMBL" id="VSRR010028074">
    <property type="protein sequence ID" value="MPC68588.1"/>
    <property type="molecule type" value="Genomic_DNA"/>
</dbReference>
<dbReference type="OrthoDB" id="3945418at2759"/>
<evidence type="ECO:0000256" key="3">
    <source>
        <dbReference type="ARBA" id="ARBA00022884"/>
    </source>
</evidence>
<evidence type="ECO:0000256" key="4">
    <source>
        <dbReference type="ARBA" id="ARBA00023242"/>
    </source>
</evidence>
<sequence length="186" mass="21992">MARQGKDCSIIATHIPTEFTRRHIDEYFSIIGPVKKCHLVRDKDGTFKGVAYIVYNELKDATEAVNTLNNSTLNEKIIKVKFTRQRDNESNLQPAGKAEANQEGSLDREKESKKRKRLEKKQKNRNGRIIIRNLSFKVRENFNLHINRKSVYLRYNVCVFHGYYLHINRKSVYLRYNVCVFHGYYF</sequence>
<evidence type="ECO:0000313" key="9">
    <source>
        <dbReference type="Proteomes" id="UP000324222"/>
    </source>
</evidence>
<comment type="subcellular location">
    <subcellularLocation>
        <location evidence="1">Nucleus</location>
    </subcellularLocation>
</comment>
<dbReference type="SUPFAM" id="SSF54928">
    <property type="entry name" value="RNA-binding domain, RBD"/>
    <property type="match status" value="1"/>
</dbReference>
<evidence type="ECO:0000256" key="5">
    <source>
        <dbReference type="PROSITE-ProRule" id="PRU00176"/>
    </source>
</evidence>
<dbReference type="AlphaFoldDB" id="A0A5B7HIB1"/>